<dbReference type="Proteomes" id="UP000434957">
    <property type="component" value="Unassembled WGS sequence"/>
</dbReference>
<name>A0A6A4ANL1_9STRA</name>
<sequence>MPSLVHSVMICGNNAPTLSFLRKVTSRLIAALKVSHGLFVVA</sequence>
<keyword evidence="2" id="KW-1185">Reference proteome</keyword>
<organism evidence="1 2">
    <name type="scientific">Phytophthora rubi</name>
    <dbReference type="NCBI Taxonomy" id="129364"/>
    <lineage>
        <taxon>Eukaryota</taxon>
        <taxon>Sar</taxon>
        <taxon>Stramenopiles</taxon>
        <taxon>Oomycota</taxon>
        <taxon>Peronosporomycetes</taxon>
        <taxon>Peronosporales</taxon>
        <taxon>Peronosporaceae</taxon>
        <taxon>Phytophthora</taxon>
    </lineage>
</organism>
<dbReference type="EMBL" id="QXFT01012842">
    <property type="protein sequence ID" value="KAE9259024.1"/>
    <property type="molecule type" value="Genomic_DNA"/>
</dbReference>
<gene>
    <name evidence="1" type="ORF">PR003_g34969</name>
</gene>
<evidence type="ECO:0000313" key="2">
    <source>
        <dbReference type="Proteomes" id="UP000434957"/>
    </source>
</evidence>
<proteinExistence type="predicted"/>
<protein>
    <submittedName>
        <fullName evidence="1">Uncharacterized protein</fullName>
    </submittedName>
</protein>
<dbReference type="AlphaFoldDB" id="A0A6A4ANL1"/>
<comment type="caution">
    <text evidence="1">The sequence shown here is derived from an EMBL/GenBank/DDBJ whole genome shotgun (WGS) entry which is preliminary data.</text>
</comment>
<evidence type="ECO:0000313" key="1">
    <source>
        <dbReference type="EMBL" id="KAE9259024.1"/>
    </source>
</evidence>
<accession>A0A6A4ANL1</accession>
<reference evidence="1 2" key="1">
    <citation type="submission" date="2018-08" db="EMBL/GenBank/DDBJ databases">
        <title>Genomic investigation of the strawberry pathogen Phytophthora fragariae indicates pathogenicity is determined by transcriptional variation in three key races.</title>
        <authorList>
            <person name="Adams T.M."/>
            <person name="Armitage A.D."/>
            <person name="Sobczyk M.K."/>
            <person name="Bates H.J."/>
            <person name="Dunwell J.M."/>
            <person name="Nellist C.F."/>
            <person name="Harrison R.J."/>
        </authorList>
    </citation>
    <scope>NUCLEOTIDE SEQUENCE [LARGE SCALE GENOMIC DNA]</scope>
    <source>
        <strain evidence="1 2">SCRP333</strain>
    </source>
</reference>